<dbReference type="Proteomes" id="UP001497744">
    <property type="component" value="Unassembled WGS sequence"/>
</dbReference>
<protein>
    <submittedName>
        <fullName evidence="1">tRNA (Adenosine(37)-N6)-threonylcarbamoyltransferase complex transferase subunit TsaD</fullName>
    </submittedName>
</protein>
<organism evidence="1 2">
    <name type="scientific">Babesia caballi</name>
    <dbReference type="NCBI Taxonomy" id="5871"/>
    <lineage>
        <taxon>Eukaryota</taxon>
        <taxon>Sar</taxon>
        <taxon>Alveolata</taxon>
        <taxon>Apicomplexa</taxon>
        <taxon>Aconoidasida</taxon>
        <taxon>Piroplasmida</taxon>
        <taxon>Babesiidae</taxon>
        <taxon>Babesia</taxon>
    </lineage>
</organism>
<evidence type="ECO:0000313" key="1">
    <source>
        <dbReference type="EMBL" id="GIX61090.1"/>
    </source>
</evidence>
<reference evidence="1 2" key="1">
    <citation type="submission" date="2021-06" db="EMBL/GenBank/DDBJ databases">
        <title>Genome sequence of Babesia caballi.</title>
        <authorList>
            <person name="Yamagishi J."/>
            <person name="Kidaka T."/>
            <person name="Ochi A."/>
        </authorList>
    </citation>
    <scope>NUCLEOTIDE SEQUENCE [LARGE SCALE GENOMIC DNA]</scope>
    <source>
        <strain evidence="1">USDA-D6B2</strain>
    </source>
</reference>
<gene>
    <name evidence="1" type="ORF">BcabD6B2_05250</name>
</gene>
<dbReference type="GeneID" id="94192573"/>
<dbReference type="EMBL" id="BPLF01000001">
    <property type="protein sequence ID" value="GIX61090.1"/>
    <property type="molecule type" value="Genomic_DNA"/>
</dbReference>
<sequence length="146" mass="15773">MAAQFVLCAELIRFEAHGNVTQVTGTGCKVTGGARMLTTKTRKVVRQKSLKRGSGRRTITVFLSTQVGLHTVNLNVIPILTVKPTTSIIVTVLTLLIKETELELQGISVVSERVEQRGTGGRIPETKLGVGKESVEPRVVIRTGPL</sequence>
<comment type="caution">
    <text evidence="1">The sequence shown here is derived from an EMBL/GenBank/DDBJ whole genome shotgun (WGS) entry which is preliminary data.</text>
</comment>
<evidence type="ECO:0000313" key="2">
    <source>
        <dbReference type="Proteomes" id="UP001497744"/>
    </source>
</evidence>
<dbReference type="RefSeq" id="XP_067713161.1">
    <property type="nucleotide sequence ID" value="XM_067857060.1"/>
</dbReference>
<dbReference type="AlphaFoldDB" id="A0AAV4LMF6"/>
<name>A0AAV4LMF6_BABCB</name>
<proteinExistence type="predicted"/>
<keyword evidence="2" id="KW-1185">Reference proteome</keyword>
<accession>A0AAV4LMF6</accession>